<dbReference type="EMBL" id="JSZA02000299">
    <property type="protein sequence ID" value="TGN99860.1"/>
    <property type="molecule type" value="Genomic_DNA"/>
</dbReference>
<gene>
    <name evidence="1" type="ORF">PN36_32715</name>
</gene>
<keyword evidence="2" id="KW-1185">Reference proteome</keyword>
<feature type="non-terminal residue" evidence="1">
    <location>
        <position position="1"/>
    </location>
</feature>
<sequence>NQSTLLELMKDRLNLREDDIQWGRNQMLSEEKAVAKQMAQEGKLTPEVQDFLRRLEEIHNHKCDK</sequence>
<reference evidence="1 2" key="1">
    <citation type="journal article" date="2016" name="Front. Microbiol.">
        <title>Single-Cell (Meta-)Genomics of a Dimorphic Candidatus Thiomargarita nelsonii Reveals Genomic Plasticity.</title>
        <authorList>
            <person name="Flood B.E."/>
            <person name="Fliss P."/>
            <person name="Jones D.S."/>
            <person name="Dick G.J."/>
            <person name="Jain S."/>
            <person name="Kaster A.K."/>
            <person name="Winkel M."/>
            <person name="Mussmann M."/>
            <person name="Bailey J."/>
        </authorList>
    </citation>
    <scope>NUCLEOTIDE SEQUENCE [LARGE SCALE GENOMIC DNA]</scope>
    <source>
        <strain evidence="1">Hydrate Ridge</strain>
    </source>
</reference>
<proteinExistence type="predicted"/>
<evidence type="ECO:0000313" key="2">
    <source>
        <dbReference type="Proteomes" id="UP000030428"/>
    </source>
</evidence>
<protein>
    <submittedName>
        <fullName evidence="1">Uncharacterized protein</fullName>
    </submittedName>
</protein>
<comment type="caution">
    <text evidence="1">The sequence shown here is derived from an EMBL/GenBank/DDBJ whole genome shotgun (WGS) entry which is preliminary data.</text>
</comment>
<evidence type="ECO:0000313" key="1">
    <source>
        <dbReference type="EMBL" id="TGN99860.1"/>
    </source>
</evidence>
<dbReference type="AlphaFoldDB" id="A0A4E0QMJ0"/>
<organism evidence="1 2">
    <name type="scientific">Candidatus Thiomargarita nelsonii</name>
    <dbReference type="NCBI Taxonomy" id="1003181"/>
    <lineage>
        <taxon>Bacteria</taxon>
        <taxon>Pseudomonadati</taxon>
        <taxon>Pseudomonadota</taxon>
        <taxon>Gammaproteobacteria</taxon>
        <taxon>Thiotrichales</taxon>
        <taxon>Thiotrichaceae</taxon>
        <taxon>Thiomargarita</taxon>
    </lineage>
</organism>
<accession>A0A4E0QMJ0</accession>
<dbReference type="Proteomes" id="UP000030428">
    <property type="component" value="Unassembled WGS sequence"/>
</dbReference>
<name>A0A4E0QMJ0_9GAMM</name>